<feature type="region of interest" description="Disordered" evidence="2">
    <location>
        <begin position="408"/>
        <end position="428"/>
    </location>
</feature>
<feature type="region of interest" description="Disordered" evidence="2">
    <location>
        <begin position="1"/>
        <end position="53"/>
    </location>
</feature>
<dbReference type="Proteomes" id="UP000011715">
    <property type="component" value="Unassembled WGS sequence"/>
</dbReference>
<reference evidence="5" key="2">
    <citation type="submission" date="2010-05" db="EMBL/GenBank/DDBJ databases">
        <title>The genome sequence of Magnaporthe poae strain ATCC 64411.</title>
        <authorList>
            <person name="Ma L.-J."/>
            <person name="Dead R."/>
            <person name="Young S."/>
            <person name="Zeng Q."/>
            <person name="Koehrsen M."/>
            <person name="Alvarado L."/>
            <person name="Berlin A."/>
            <person name="Chapman S.B."/>
            <person name="Chen Z."/>
            <person name="Freedman E."/>
            <person name="Gellesch M."/>
            <person name="Goldberg J."/>
            <person name="Griggs A."/>
            <person name="Gujja S."/>
            <person name="Heilman E.R."/>
            <person name="Heiman D."/>
            <person name="Hepburn T."/>
            <person name="Howarth C."/>
            <person name="Jen D."/>
            <person name="Larson L."/>
            <person name="Mehta T."/>
            <person name="Neiman D."/>
            <person name="Pearson M."/>
            <person name="Roberts A."/>
            <person name="Saif S."/>
            <person name="Shea T."/>
            <person name="Shenoy N."/>
            <person name="Sisk P."/>
            <person name="Stolte C."/>
            <person name="Sykes S."/>
            <person name="Walk T."/>
            <person name="White J."/>
            <person name="Yandava C."/>
            <person name="Haas B."/>
            <person name="Nusbaum C."/>
            <person name="Birren B."/>
        </authorList>
    </citation>
    <scope>NUCLEOTIDE SEQUENCE [LARGE SCALE GENOMIC DNA]</scope>
    <source>
        <strain evidence="5">ATCC 64411 / 73-15</strain>
    </source>
</reference>
<accession>A0A0C4EEG4</accession>
<dbReference type="eggNOG" id="ENOG502RMWZ">
    <property type="taxonomic scope" value="Eukaryota"/>
</dbReference>
<evidence type="ECO:0000313" key="5">
    <source>
        <dbReference type="Proteomes" id="UP000011715"/>
    </source>
</evidence>
<evidence type="ECO:0000256" key="1">
    <source>
        <dbReference type="SAM" id="Coils"/>
    </source>
</evidence>
<feature type="coiled-coil region" evidence="1">
    <location>
        <begin position="133"/>
        <end position="160"/>
    </location>
</feature>
<dbReference type="EMBL" id="GL876979">
    <property type="protein sequence ID" value="KLU92191.1"/>
    <property type="molecule type" value="Genomic_DNA"/>
</dbReference>
<keyword evidence="5" id="KW-1185">Reference proteome</keyword>
<dbReference type="VEuPathDB" id="FungiDB:MAPG_11137"/>
<reference evidence="3" key="1">
    <citation type="submission" date="2010-05" db="EMBL/GenBank/DDBJ databases">
        <title>The Genome Sequence of Magnaporthe poae strain ATCC 64411.</title>
        <authorList>
            <consortium name="The Broad Institute Genome Sequencing Platform"/>
            <consortium name="Broad Institute Genome Sequencing Center for Infectious Disease"/>
            <person name="Ma L.-J."/>
            <person name="Dead R."/>
            <person name="Young S."/>
            <person name="Zeng Q."/>
            <person name="Koehrsen M."/>
            <person name="Alvarado L."/>
            <person name="Berlin A."/>
            <person name="Chapman S.B."/>
            <person name="Chen Z."/>
            <person name="Freedman E."/>
            <person name="Gellesch M."/>
            <person name="Goldberg J."/>
            <person name="Griggs A."/>
            <person name="Gujja S."/>
            <person name="Heilman E.R."/>
            <person name="Heiman D."/>
            <person name="Hepburn T."/>
            <person name="Howarth C."/>
            <person name="Jen D."/>
            <person name="Larson L."/>
            <person name="Mehta T."/>
            <person name="Neiman D."/>
            <person name="Pearson M."/>
            <person name="Roberts A."/>
            <person name="Saif S."/>
            <person name="Shea T."/>
            <person name="Shenoy N."/>
            <person name="Sisk P."/>
            <person name="Stolte C."/>
            <person name="Sykes S."/>
            <person name="Walk T."/>
            <person name="White J."/>
            <person name="Yandava C."/>
            <person name="Haas B."/>
            <person name="Nusbaum C."/>
            <person name="Birren B."/>
        </authorList>
    </citation>
    <scope>NUCLEOTIDE SEQUENCE</scope>
    <source>
        <strain evidence="3">ATCC 64411</strain>
    </source>
</reference>
<dbReference type="OrthoDB" id="3545916at2759"/>
<reference evidence="4" key="5">
    <citation type="submission" date="2015-06" db="UniProtKB">
        <authorList>
            <consortium name="EnsemblFungi"/>
        </authorList>
    </citation>
    <scope>IDENTIFICATION</scope>
    <source>
        <strain evidence="4">ATCC 64411</strain>
    </source>
</reference>
<sequence>MGGTTSDNSQDGQENATMDSKPANSANPQHVAKPACPQGINEGKLGHNQGVPQDSVIDRSVLLEMQKRIDEYKKELQQLSDSCRFQEEQLVNAKAKQTESNRAYNALKEKADVELAKKNSIIDSISRDTKAKLAGKDGTIVKLQRDIAKLQEDALAHVDRHEPAFDGTVASAFHKVNRKINALVRRNVAASNRAGAAGSMREAVVTLDSFAQAVPLEQWGRRAVKPQWYDRRIAEVSQSDPAVRALMVRAMIWRFLKAELFDYSRPFAFLASNAADRLGLDFMDVFPNPTSSEVTAKWRALTAKCLSDFEANHPGLQQAVLGRLKEAFVKILHSEIAVKIHATPPLTLDLVRECVEAGIAQDLEPVLLAAIELAAITNKERALYQLHFVDLQHLGYYKAAEDSRMTTDPTPLGINARTADDDEDEEGPVHLTASPALVKWGNGAGERLDQYTILCKAFVWRQNRG</sequence>
<feature type="compositionally biased region" description="Polar residues" evidence="2">
    <location>
        <begin position="1"/>
        <end position="28"/>
    </location>
</feature>
<dbReference type="EnsemblFungi" id="MAPG_11137T0">
    <property type="protein sequence ID" value="MAPG_11137T0"/>
    <property type="gene ID" value="MAPG_11137"/>
</dbReference>
<feature type="coiled-coil region" evidence="1">
    <location>
        <begin position="62"/>
        <end position="96"/>
    </location>
</feature>
<dbReference type="AlphaFoldDB" id="A0A0C4EEG4"/>
<name>A0A0C4EEG4_MAGP6</name>
<evidence type="ECO:0000256" key="2">
    <source>
        <dbReference type="SAM" id="MobiDB-lite"/>
    </source>
</evidence>
<gene>
    <name evidence="3" type="ORF">MAPG_11137</name>
</gene>
<protein>
    <submittedName>
        <fullName evidence="3 4">Uncharacterized protein</fullName>
    </submittedName>
</protein>
<reference evidence="4" key="4">
    <citation type="journal article" date="2015" name="G3 (Bethesda)">
        <title>Genome sequences of three phytopathogenic species of the Magnaporthaceae family of fungi.</title>
        <authorList>
            <person name="Okagaki L.H."/>
            <person name="Nunes C.C."/>
            <person name="Sailsbery J."/>
            <person name="Clay B."/>
            <person name="Brown D."/>
            <person name="John T."/>
            <person name="Oh Y."/>
            <person name="Young N."/>
            <person name="Fitzgerald M."/>
            <person name="Haas B.J."/>
            <person name="Zeng Q."/>
            <person name="Young S."/>
            <person name="Adiconis X."/>
            <person name="Fan L."/>
            <person name="Levin J.Z."/>
            <person name="Mitchell T.K."/>
            <person name="Okubara P.A."/>
            <person name="Farman M.L."/>
            <person name="Kohn L.M."/>
            <person name="Birren B."/>
            <person name="Ma L.-J."/>
            <person name="Dean R.A."/>
        </authorList>
    </citation>
    <scope>NUCLEOTIDE SEQUENCE</scope>
    <source>
        <strain evidence="4">ATCC 64411 / 73-15</strain>
    </source>
</reference>
<evidence type="ECO:0000313" key="4">
    <source>
        <dbReference type="EnsemblFungi" id="MAPG_11137T0"/>
    </source>
</evidence>
<organism evidence="4 5">
    <name type="scientific">Magnaporthiopsis poae (strain ATCC 64411 / 73-15)</name>
    <name type="common">Kentucky bluegrass fungus</name>
    <name type="synonym">Magnaporthe poae</name>
    <dbReference type="NCBI Taxonomy" id="644358"/>
    <lineage>
        <taxon>Eukaryota</taxon>
        <taxon>Fungi</taxon>
        <taxon>Dikarya</taxon>
        <taxon>Ascomycota</taxon>
        <taxon>Pezizomycotina</taxon>
        <taxon>Sordariomycetes</taxon>
        <taxon>Sordariomycetidae</taxon>
        <taxon>Magnaporthales</taxon>
        <taxon>Magnaporthaceae</taxon>
        <taxon>Magnaporthiopsis</taxon>
    </lineage>
</organism>
<keyword evidence="1" id="KW-0175">Coiled coil</keyword>
<proteinExistence type="predicted"/>
<evidence type="ECO:0000313" key="3">
    <source>
        <dbReference type="EMBL" id="KLU92191.1"/>
    </source>
</evidence>
<reference evidence="3" key="3">
    <citation type="submission" date="2011-03" db="EMBL/GenBank/DDBJ databases">
        <title>Annotation of Magnaporthe poae ATCC 64411.</title>
        <authorList>
            <person name="Ma L.-J."/>
            <person name="Dead R."/>
            <person name="Young S.K."/>
            <person name="Zeng Q."/>
            <person name="Gargeya S."/>
            <person name="Fitzgerald M."/>
            <person name="Haas B."/>
            <person name="Abouelleil A."/>
            <person name="Alvarado L."/>
            <person name="Arachchi H.M."/>
            <person name="Berlin A."/>
            <person name="Brown A."/>
            <person name="Chapman S.B."/>
            <person name="Chen Z."/>
            <person name="Dunbar C."/>
            <person name="Freedman E."/>
            <person name="Gearin G."/>
            <person name="Gellesch M."/>
            <person name="Goldberg J."/>
            <person name="Griggs A."/>
            <person name="Gujja S."/>
            <person name="Heiman D."/>
            <person name="Howarth C."/>
            <person name="Larson L."/>
            <person name="Lui A."/>
            <person name="MacDonald P.J.P."/>
            <person name="Mehta T."/>
            <person name="Montmayeur A."/>
            <person name="Murphy C."/>
            <person name="Neiman D."/>
            <person name="Pearson M."/>
            <person name="Priest M."/>
            <person name="Roberts A."/>
            <person name="Saif S."/>
            <person name="Shea T."/>
            <person name="Shenoy N."/>
            <person name="Sisk P."/>
            <person name="Stolte C."/>
            <person name="Sykes S."/>
            <person name="Yandava C."/>
            <person name="Wortman J."/>
            <person name="Nusbaum C."/>
            <person name="Birren B."/>
        </authorList>
    </citation>
    <scope>NUCLEOTIDE SEQUENCE</scope>
    <source>
        <strain evidence="3">ATCC 64411</strain>
    </source>
</reference>
<dbReference type="EMBL" id="ADBL01002737">
    <property type="status" value="NOT_ANNOTATED_CDS"/>
    <property type="molecule type" value="Genomic_DNA"/>
</dbReference>